<keyword evidence="1" id="KW-0732">Signal</keyword>
<dbReference type="RefSeq" id="WP_086594271.1">
    <property type="nucleotide sequence ID" value="NZ_MTSE01000005.1"/>
</dbReference>
<keyword evidence="3" id="KW-1185">Reference proteome</keyword>
<organism evidence="2 3">
    <name type="scientific">Hymenobacter crusticola</name>
    <dbReference type="NCBI Taxonomy" id="1770526"/>
    <lineage>
        <taxon>Bacteria</taxon>
        <taxon>Pseudomonadati</taxon>
        <taxon>Bacteroidota</taxon>
        <taxon>Cytophagia</taxon>
        <taxon>Cytophagales</taxon>
        <taxon>Hymenobacteraceae</taxon>
        <taxon>Hymenobacter</taxon>
    </lineage>
</organism>
<evidence type="ECO:0000256" key="1">
    <source>
        <dbReference type="SAM" id="SignalP"/>
    </source>
</evidence>
<name>A0A243WDC0_9BACT</name>
<dbReference type="PROSITE" id="PS51257">
    <property type="entry name" value="PROKAR_LIPOPROTEIN"/>
    <property type="match status" value="1"/>
</dbReference>
<dbReference type="EMBL" id="MTSE01000005">
    <property type="protein sequence ID" value="OUJ73666.1"/>
    <property type="molecule type" value="Genomic_DNA"/>
</dbReference>
<gene>
    <name evidence="2" type="ORF">BXP70_11790</name>
</gene>
<dbReference type="Proteomes" id="UP000194873">
    <property type="component" value="Unassembled WGS sequence"/>
</dbReference>
<accession>A0A243WDC0</accession>
<dbReference type="InterPro" id="IPR008969">
    <property type="entry name" value="CarboxyPept-like_regulatory"/>
</dbReference>
<evidence type="ECO:0008006" key="4">
    <source>
        <dbReference type="Google" id="ProtNLM"/>
    </source>
</evidence>
<dbReference type="SUPFAM" id="SSF49464">
    <property type="entry name" value="Carboxypeptidase regulatory domain-like"/>
    <property type="match status" value="1"/>
</dbReference>
<dbReference type="Gene3D" id="2.60.40.1120">
    <property type="entry name" value="Carboxypeptidase-like, regulatory domain"/>
    <property type="match status" value="1"/>
</dbReference>
<proteinExistence type="predicted"/>
<dbReference type="OrthoDB" id="8727862at2"/>
<protein>
    <recommendedName>
        <fullName evidence="4">Carboxypeptidase regulatory-like domain-containing protein</fullName>
    </recommendedName>
</protein>
<evidence type="ECO:0000313" key="3">
    <source>
        <dbReference type="Proteomes" id="UP000194873"/>
    </source>
</evidence>
<sequence length="278" mass="30077">MKTTAPTRLVVSLLVCLSILVSCGKRDNDQPTPTVTTTTISGVVLAQDEVLQPISKAGALVTLEGTEIKATTDANGTYRLEKVPLGQHVLNVSRAGMGTMRYEADVKNLDAVMFPTITLDQQTSTQVKSLDFVGKTMYSLPDEVAAYQCSITYNPQLYPAPKLYSIMVYVGKNDKVSNASYLGATQISESENTPAPTVRGVAKMRIAFYQSSLKQLGFASGDKVYLAVYGAPKNVSDGGIGNEAYYIEPYSLDPVTKRVQQVRANLNPNPVKVSFTMP</sequence>
<dbReference type="Pfam" id="PF13715">
    <property type="entry name" value="CarbopepD_reg_2"/>
    <property type="match status" value="1"/>
</dbReference>
<comment type="caution">
    <text evidence="2">The sequence shown here is derived from an EMBL/GenBank/DDBJ whole genome shotgun (WGS) entry which is preliminary data.</text>
</comment>
<reference evidence="2 3" key="1">
    <citation type="submission" date="2017-01" db="EMBL/GenBank/DDBJ databases">
        <title>A new Hymenobacter.</title>
        <authorList>
            <person name="Liang Y."/>
            <person name="Feng F."/>
        </authorList>
    </citation>
    <scope>NUCLEOTIDE SEQUENCE [LARGE SCALE GENOMIC DNA]</scope>
    <source>
        <strain evidence="2">MIMBbqt21</strain>
    </source>
</reference>
<evidence type="ECO:0000313" key="2">
    <source>
        <dbReference type="EMBL" id="OUJ73666.1"/>
    </source>
</evidence>
<feature type="signal peptide" evidence="1">
    <location>
        <begin position="1"/>
        <end position="27"/>
    </location>
</feature>
<feature type="chain" id="PRO_5012647838" description="Carboxypeptidase regulatory-like domain-containing protein" evidence="1">
    <location>
        <begin position="28"/>
        <end position="278"/>
    </location>
</feature>
<dbReference type="AlphaFoldDB" id="A0A243WDC0"/>